<keyword evidence="1" id="KW-0614">Plasmid</keyword>
<evidence type="ECO:0000313" key="2">
    <source>
        <dbReference type="Proteomes" id="UP000218288"/>
    </source>
</evidence>
<geneLocation type="plasmid" evidence="2">
    <name>pmppm03 dna</name>
</geneLocation>
<dbReference type="SUPFAM" id="SSF47598">
    <property type="entry name" value="Ribbon-helix-helix"/>
    <property type="match status" value="1"/>
</dbReference>
<dbReference type="InterPro" id="IPR010985">
    <property type="entry name" value="Ribbon_hlx_hlx"/>
</dbReference>
<sequence>MSKGAKQVSFKVPASKLAPAADAWIANRGAEPAATDREGGSVTALKAVEAASAPEPKERMSRFTIDVPESLHRRVKMQCAARGQKMADMMRDLLEREFPAS</sequence>
<reference evidence="1 2" key="1">
    <citation type="journal article" date="2016" name="Genome Announc.">
        <title>Complete Genome Sequence of Methylobacterium populi P-1M, Isolated from Pink-Pigmented Household Biofilm.</title>
        <authorList>
            <person name="Morohoshi T."/>
            <person name="Ikeda T."/>
        </authorList>
    </citation>
    <scope>NUCLEOTIDE SEQUENCE [LARGE SCALE GENOMIC DNA]</scope>
    <source>
        <strain evidence="1 2">P-1M</strain>
        <plasmid evidence="2">Plasmid pmppm03 dna</plasmid>
    </source>
</reference>
<gene>
    <name evidence="1" type="ORF">MPPM_5540</name>
</gene>
<dbReference type="Gene3D" id="1.10.1220.10">
    <property type="entry name" value="Met repressor-like"/>
    <property type="match status" value="1"/>
</dbReference>
<protein>
    <recommendedName>
        <fullName evidence="3">Plasmid segregation centromere-binding protein ParG</fullName>
    </recommendedName>
</protein>
<dbReference type="InterPro" id="IPR013321">
    <property type="entry name" value="Arc_rbn_hlx_hlx"/>
</dbReference>
<accession>A0A160PLW6</accession>
<dbReference type="RefSeq" id="WP_096488081.1">
    <property type="nucleotide sequence ID" value="NZ_AP014812.1"/>
</dbReference>
<dbReference type="AlphaFoldDB" id="A0A160PLW6"/>
<organism evidence="1 2">
    <name type="scientific">Methylorubrum populi</name>
    <dbReference type="NCBI Taxonomy" id="223967"/>
    <lineage>
        <taxon>Bacteria</taxon>
        <taxon>Pseudomonadati</taxon>
        <taxon>Pseudomonadota</taxon>
        <taxon>Alphaproteobacteria</taxon>
        <taxon>Hyphomicrobiales</taxon>
        <taxon>Methylobacteriaceae</taxon>
        <taxon>Methylorubrum</taxon>
    </lineage>
</organism>
<proteinExistence type="predicted"/>
<dbReference type="Proteomes" id="UP000218288">
    <property type="component" value="Plasmid pMPPM03"/>
</dbReference>
<evidence type="ECO:0000313" key="1">
    <source>
        <dbReference type="EMBL" id="BAU94145.1"/>
    </source>
</evidence>
<dbReference type="OrthoDB" id="7508186at2"/>
<dbReference type="EMBL" id="AP014812">
    <property type="protein sequence ID" value="BAU94145.1"/>
    <property type="molecule type" value="Genomic_DNA"/>
</dbReference>
<evidence type="ECO:0008006" key="3">
    <source>
        <dbReference type="Google" id="ProtNLM"/>
    </source>
</evidence>
<name>A0A160PLW6_9HYPH</name>
<dbReference type="GO" id="GO:0006355">
    <property type="term" value="P:regulation of DNA-templated transcription"/>
    <property type="evidence" value="ECO:0007669"/>
    <property type="project" value="InterPro"/>
</dbReference>